<dbReference type="AlphaFoldDB" id="M4BHY4"/>
<dbReference type="EMBL" id="JH598269">
    <property type="status" value="NOT_ANNOTATED_CDS"/>
    <property type="molecule type" value="Genomic_DNA"/>
</dbReference>
<reference evidence="2" key="1">
    <citation type="journal article" date="2010" name="Science">
        <title>Signatures of adaptation to obligate biotrophy in the Hyaloperonospora arabidopsidis genome.</title>
        <authorList>
            <person name="Baxter L."/>
            <person name="Tripathy S."/>
            <person name="Ishaque N."/>
            <person name="Boot N."/>
            <person name="Cabral A."/>
            <person name="Kemen E."/>
            <person name="Thines M."/>
            <person name="Ah-Fong A."/>
            <person name="Anderson R."/>
            <person name="Badejoko W."/>
            <person name="Bittner-Eddy P."/>
            <person name="Boore J.L."/>
            <person name="Chibucos M.C."/>
            <person name="Coates M."/>
            <person name="Dehal P."/>
            <person name="Delehaunty K."/>
            <person name="Dong S."/>
            <person name="Downton P."/>
            <person name="Dumas B."/>
            <person name="Fabro G."/>
            <person name="Fronick C."/>
            <person name="Fuerstenberg S.I."/>
            <person name="Fulton L."/>
            <person name="Gaulin E."/>
            <person name="Govers F."/>
            <person name="Hughes L."/>
            <person name="Humphray S."/>
            <person name="Jiang R.H."/>
            <person name="Judelson H."/>
            <person name="Kamoun S."/>
            <person name="Kyung K."/>
            <person name="Meijer H."/>
            <person name="Minx P."/>
            <person name="Morris P."/>
            <person name="Nelson J."/>
            <person name="Phuntumart V."/>
            <person name="Qutob D."/>
            <person name="Rehmany A."/>
            <person name="Rougon-Cardoso A."/>
            <person name="Ryden P."/>
            <person name="Torto-Alalibo T."/>
            <person name="Studholme D."/>
            <person name="Wang Y."/>
            <person name="Win J."/>
            <person name="Wood J."/>
            <person name="Clifton S.W."/>
            <person name="Rogers J."/>
            <person name="Van den Ackerveken G."/>
            <person name="Jones J.D."/>
            <person name="McDowell J.M."/>
            <person name="Beynon J."/>
            <person name="Tyler B.M."/>
        </authorList>
    </citation>
    <scope>NUCLEOTIDE SEQUENCE [LARGE SCALE GENOMIC DNA]</scope>
    <source>
        <strain evidence="2">Emoy2</strain>
    </source>
</reference>
<reference evidence="1" key="2">
    <citation type="submission" date="2015-06" db="UniProtKB">
        <authorList>
            <consortium name="EnsemblProtists"/>
        </authorList>
    </citation>
    <scope>IDENTIFICATION</scope>
    <source>
        <strain evidence="1">Emoy2</strain>
    </source>
</reference>
<dbReference type="HOGENOM" id="CLU_1921135_0_0_1"/>
<organism evidence="1 2">
    <name type="scientific">Hyaloperonospora arabidopsidis (strain Emoy2)</name>
    <name type="common">Downy mildew agent</name>
    <name type="synonym">Peronospora arabidopsidis</name>
    <dbReference type="NCBI Taxonomy" id="559515"/>
    <lineage>
        <taxon>Eukaryota</taxon>
        <taxon>Sar</taxon>
        <taxon>Stramenopiles</taxon>
        <taxon>Oomycota</taxon>
        <taxon>Peronosporomycetes</taxon>
        <taxon>Peronosporales</taxon>
        <taxon>Peronosporaceae</taxon>
        <taxon>Hyaloperonospora</taxon>
    </lineage>
</organism>
<evidence type="ECO:0000313" key="2">
    <source>
        <dbReference type="Proteomes" id="UP000011713"/>
    </source>
</evidence>
<sequence length="132" mass="14921">MDDKLFTTNAIVEAYIETVTDLSKKKGSEGEILVSVAISAPKIYVPQDEETLKNPRRTLYVWNDRIKTKGNTKPFRLDGKHRGDKRCEVQKINVFCPSAMLDDEELSNYSGDFRVEALVCGQLVEFRICSSG</sequence>
<dbReference type="VEuPathDB" id="FungiDB:HpaG806010"/>
<proteinExistence type="predicted"/>
<dbReference type="Proteomes" id="UP000011713">
    <property type="component" value="Unassembled WGS sequence"/>
</dbReference>
<name>M4BHY4_HYAAE</name>
<accession>M4BHY4</accession>
<keyword evidence="2" id="KW-1185">Reference proteome</keyword>
<dbReference type="EnsemblProtists" id="HpaT806010">
    <property type="protein sequence ID" value="HpaP806010"/>
    <property type="gene ID" value="HpaG806010"/>
</dbReference>
<evidence type="ECO:0000313" key="1">
    <source>
        <dbReference type="EnsemblProtists" id="HpaP806010"/>
    </source>
</evidence>
<protein>
    <submittedName>
        <fullName evidence="1">Uncharacterized protein</fullName>
    </submittedName>
</protein>
<dbReference type="InParanoid" id="M4BHY4"/>